<keyword evidence="4" id="KW-1185">Reference proteome</keyword>
<dbReference type="InterPro" id="IPR011856">
    <property type="entry name" value="tRNA_endonuc-like_dom_sf"/>
</dbReference>
<dbReference type="PANTHER" id="PTHR34039">
    <property type="entry name" value="UPF0102 PROTEIN YRAN"/>
    <property type="match status" value="1"/>
</dbReference>
<gene>
    <name evidence="3" type="ORF">E8K88_12850</name>
</gene>
<sequence length="157" mass="16823">MLKQVATGIKPAADQSIVASRRQAGTKQRGEQAEALACAFLQQQGLRLLARNYRSPGRGGGEIDLVMQERDGTMVFVEVRLRQRADFGGAAASIDQRKQAKVVLAAQHYLLSLGGAWPPCRFDVVVLQGLPVPPMAATSSAAISDGLQWFKAAFDAS</sequence>
<evidence type="ECO:0000313" key="4">
    <source>
        <dbReference type="Proteomes" id="UP000306236"/>
    </source>
</evidence>
<name>A0A4S5BQT3_9BURK</name>
<dbReference type="InterPro" id="IPR011335">
    <property type="entry name" value="Restrct_endonuc-II-like"/>
</dbReference>
<dbReference type="EMBL" id="SSWX01000017">
    <property type="protein sequence ID" value="THJ32188.1"/>
    <property type="molecule type" value="Genomic_DNA"/>
</dbReference>
<evidence type="ECO:0000256" key="1">
    <source>
        <dbReference type="ARBA" id="ARBA00006738"/>
    </source>
</evidence>
<dbReference type="Proteomes" id="UP000306236">
    <property type="component" value="Unassembled WGS sequence"/>
</dbReference>
<comment type="similarity">
    <text evidence="1 2">Belongs to the UPF0102 family.</text>
</comment>
<organism evidence="3 4">
    <name type="scientific">Lampropedia aestuarii</name>
    <dbReference type="NCBI Taxonomy" id="2562762"/>
    <lineage>
        <taxon>Bacteria</taxon>
        <taxon>Pseudomonadati</taxon>
        <taxon>Pseudomonadota</taxon>
        <taxon>Betaproteobacteria</taxon>
        <taxon>Burkholderiales</taxon>
        <taxon>Comamonadaceae</taxon>
        <taxon>Lampropedia</taxon>
    </lineage>
</organism>
<dbReference type="NCBIfam" id="NF009150">
    <property type="entry name" value="PRK12497.1-3"/>
    <property type="match status" value="1"/>
</dbReference>
<proteinExistence type="inferred from homology"/>
<comment type="caution">
    <text evidence="3">The sequence shown here is derived from an EMBL/GenBank/DDBJ whole genome shotgun (WGS) entry which is preliminary data.</text>
</comment>
<evidence type="ECO:0000313" key="3">
    <source>
        <dbReference type="EMBL" id="THJ32188.1"/>
    </source>
</evidence>
<dbReference type="AlphaFoldDB" id="A0A4S5BQT3"/>
<dbReference type="HAMAP" id="MF_00048">
    <property type="entry name" value="UPF0102"/>
    <property type="match status" value="1"/>
</dbReference>
<evidence type="ECO:0000256" key="2">
    <source>
        <dbReference type="HAMAP-Rule" id="MF_00048"/>
    </source>
</evidence>
<dbReference type="PANTHER" id="PTHR34039:SF1">
    <property type="entry name" value="UPF0102 PROTEIN YRAN"/>
    <property type="match status" value="1"/>
</dbReference>
<dbReference type="GO" id="GO:0003676">
    <property type="term" value="F:nucleic acid binding"/>
    <property type="evidence" value="ECO:0007669"/>
    <property type="project" value="InterPro"/>
</dbReference>
<dbReference type="SUPFAM" id="SSF52980">
    <property type="entry name" value="Restriction endonuclease-like"/>
    <property type="match status" value="1"/>
</dbReference>
<accession>A0A4S5BQT3</accession>
<dbReference type="Pfam" id="PF02021">
    <property type="entry name" value="UPF0102"/>
    <property type="match status" value="1"/>
</dbReference>
<dbReference type="CDD" id="cd20736">
    <property type="entry name" value="PoNe_Nuclease"/>
    <property type="match status" value="1"/>
</dbReference>
<dbReference type="Gene3D" id="3.40.1350.10">
    <property type="match status" value="1"/>
</dbReference>
<dbReference type="NCBIfam" id="TIGR00252">
    <property type="entry name" value="YraN family protein"/>
    <property type="match status" value="1"/>
</dbReference>
<dbReference type="InterPro" id="IPR003509">
    <property type="entry name" value="UPF0102_YraN-like"/>
</dbReference>
<dbReference type="OrthoDB" id="9794876at2"/>
<reference evidence="3 4" key="1">
    <citation type="submission" date="2019-04" db="EMBL/GenBank/DDBJ databases">
        <title>Lampropedia sp YIM MLB12 draf genome.</title>
        <authorList>
            <person name="Wang Y.-X."/>
        </authorList>
    </citation>
    <scope>NUCLEOTIDE SEQUENCE [LARGE SCALE GENOMIC DNA]</scope>
    <source>
        <strain evidence="3 4">YIM MLB12</strain>
    </source>
</reference>
<protein>
    <recommendedName>
        <fullName evidence="2">UPF0102 protein E8K88_12850</fullName>
    </recommendedName>
</protein>